<keyword evidence="2" id="KW-1185">Reference proteome</keyword>
<dbReference type="PANTHER" id="PTHR34761:SF1">
    <property type="entry name" value="NUCLEOLUS AND NEURAL PROGENITOR PROTEIN"/>
    <property type="match status" value="1"/>
</dbReference>
<dbReference type="eggNOG" id="ENOG502QTP3">
    <property type="taxonomic scope" value="Eukaryota"/>
</dbReference>
<protein>
    <submittedName>
        <fullName evidence="1">Uncharacterized protein</fullName>
    </submittedName>
</protein>
<gene>
    <name evidence="1" type="ORF">UY3_09218</name>
</gene>
<dbReference type="GO" id="GO:0045747">
    <property type="term" value="P:positive regulation of Notch signaling pathway"/>
    <property type="evidence" value="ECO:0007669"/>
    <property type="project" value="TreeGrafter"/>
</dbReference>
<reference evidence="2" key="1">
    <citation type="journal article" date="2013" name="Nat. Genet.">
        <title>The draft genomes of soft-shell turtle and green sea turtle yield insights into the development and evolution of the turtle-specific body plan.</title>
        <authorList>
            <person name="Wang Z."/>
            <person name="Pascual-Anaya J."/>
            <person name="Zadissa A."/>
            <person name="Li W."/>
            <person name="Niimura Y."/>
            <person name="Huang Z."/>
            <person name="Li C."/>
            <person name="White S."/>
            <person name="Xiong Z."/>
            <person name="Fang D."/>
            <person name="Wang B."/>
            <person name="Ming Y."/>
            <person name="Chen Y."/>
            <person name="Zheng Y."/>
            <person name="Kuraku S."/>
            <person name="Pignatelli M."/>
            <person name="Herrero J."/>
            <person name="Beal K."/>
            <person name="Nozawa M."/>
            <person name="Li Q."/>
            <person name="Wang J."/>
            <person name="Zhang H."/>
            <person name="Yu L."/>
            <person name="Shigenobu S."/>
            <person name="Wang J."/>
            <person name="Liu J."/>
            <person name="Flicek P."/>
            <person name="Searle S."/>
            <person name="Wang J."/>
            <person name="Kuratani S."/>
            <person name="Yin Y."/>
            <person name="Aken B."/>
            <person name="Zhang G."/>
            <person name="Irie N."/>
        </authorList>
    </citation>
    <scope>NUCLEOTIDE SEQUENCE [LARGE SCALE GENOMIC DNA]</scope>
</reference>
<dbReference type="EMBL" id="KB535353">
    <property type="protein sequence ID" value="EMP33686.1"/>
    <property type="molecule type" value="Genomic_DNA"/>
</dbReference>
<dbReference type="PANTHER" id="PTHR34761">
    <property type="entry name" value="NUCLEOLUS AND NEURAL PROGENITOR PROTEIN"/>
    <property type="match status" value="1"/>
</dbReference>
<sequence>MTSIQRPIDIGKPVLVKRSNKGKQLGFDIKTLCRQLKPRIQKDADFRLTLSEAKAARSQHAKSLVLRFREACSFGELSEALKMAVLCCKSKKLKSEAFFLGTKLLKSKRLQHVEAQGCRQV</sequence>
<dbReference type="InterPro" id="IPR052835">
    <property type="entry name" value="Nepro"/>
</dbReference>
<dbReference type="STRING" id="8469.M7B6T2"/>
<proteinExistence type="predicted"/>
<dbReference type="Proteomes" id="UP000031443">
    <property type="component" value="Unassembled WGS sequence"/>
</dbReference>
<evidence type="ECO:0000313" key="2">
    <source>
        <dbReference type="Proteomes" id="UP000031443"/>
    </source>
</evidence>
<dbReference type="AlphaFoldDB" id="M7B6T2"/>
<name>M7B6T2_CHEMY</name>
<evidence type="ECO:0000313" key="1">
    <source>
        <dbReference type="EMBL" id="EMP33686.1"/>
    </source>
</evidence>
<accession>M7B6T2</accession>
<dbReference type="GO" id="GO:0005634">
    <property type="term" value="C:nucleus"/>
    <property type="evidence" value="ECO:0007669"/>
    <property type="project" value="TreeGrafter"/>
</dbReference>
<organism evidence="1 2">
    <name type="scientific">Chelonia mydas</name>
    <name type="common">Green sea-turtle</name>
    <name type="synonym">Chelonia agassizi</name>
    <dbReference type="NCBI Taxonomy" id="8469"/>
    <lineage>
        <taxon>Eukaryota</taxon>
        <taxon>Metazoa</taxon>
        <taxon>Chordata</taxon>
        <taxon>Craniata</taxon>
        <taxon>Vertebrata</taxon>
        <taxon>Euteleostomi</taxon>
        <taxon>Archelosauria</taxon>
        <taxon>Testudinata</taxon>
        <taxon>Testudines</taxon>
        <taxon>Cryptodira</taxon>
        <taxon>Durocryptodira</taxon>
        <taxon>Americhelydia</taxon>
        <taxon>Chelonioidea</taxon>
        <taxon>Cheloniidae</taxon>
        <taxon>Chelonia</taxon>
    </lineage>
</organism>